<dbReference type="GO" id="GO:0004152">
    <property type="term" value="F:dihydroorotate dehydrogenase activity"/>
    <property type="evidence" value="ECO:0007669"/>
    <property type="project" value="InterPro"/>
</dbReference>
<dbReference type="GO" id="GO:0044205">
    <property type="term" value="P:'de novo' UMP biosynthetic process"/>
    <property type="evidence" value="ECO:0007669"/>
    <property type="project" value="UniProtKB-UniPathway"/>
</dbReference>
<dbReference type="PANTHER" id="PTHR48109">
    <property type="entry name" value="DIHYDROOROTATE DEHYDROGENASE (QUINONE), MITOCHONDRIAL-RELATED"/>
    <property type="match status" value="1"/>
</dbReference>
<evidence type="ECO:0000256" key="5">
    <source>
        <dbReference type="ARBA" id="ARBA00022975"/>
    </source>
</evidence>
<dbReference type="GO" id="GO:0006207">
    <property type="term" value="P:'de novo' pyrimidine nucleobase biosynthetic process"/>
    <property type="evidence" value="ECO:0007669"/>
    <property type="project" value="TreeGrafter"/>
</dbReference>
<dbReference type="RefSeq" id="WP_134439486.1">
    <property type="nucleotide sequence ID" value="NZ_LXQC01000112.1"/>
</dbReference>
<dbReference type="InterPro" id="IPR013785">
    <property type="entry name" value="Aldolase_TIM"/>
</dbReference>
<proteinExistence type="predicted"/>
<sequence length="340" mass="37973">MNLKTTYMGLCLRSPIVVGASPLTGNLAGIQELEKSGASAIVMPSLFEEQIIKEAIAETQYLDLSGNYSAFPSTSEYLLSIESYLRLIKEAKQKVKIPVIASLNGRSPGWWCRYAKEMEKAGADGLELNIYQVSADVSQSSESIEMDTLEIVRLVRKEVQIPLAVKICPFYTNVGNIAQRFQAAGANGLVLFNRFLQPEMDIETLEIKSKIPLGTSRDSQLAATWIALLYNRLKLDFAATGGVIETRDVIRLILAGASIVMVCSALLEKGIGYISIIENEILDWMKRHNFSSLEEWRGLLSQHKHPSPESLVRLQYVGLLVSEERRRSHLEDKHFPNKVQ</sequence>
<dbReference type="Gene3D" id="3.20.20.70">
    <property type="entry name" value="Aldolase class I"/>
    <property type="match status" value="1"/>
</dbReference>
<dbReference type="UniPathway" id="UPA00070"/>
<evidence type="ECO:0000313" key="9">
    <source>
        <dbReference type="Proteomes" id="UP000297713"/>
    </source>
</evidence>
<comment type="pathway">
    <text evidence="2">Pyrimidine metabolism; UMP biosynthesis via de novo pathway.</text>
</comment>
<dbReference type="OrthoDB" id="9794954at2"/>
<dbReference type="NCBIfam" id="NF005741">
    <property type="entry name" value="PRK07565.1"/>
    <property type="match status" value="1"/>
</dbReference>
<dbReference type="EMBL" id="LXQC01000112">
    <property type="protein sequence ID" value="TFE70829.1"/>
    <property type="molecule type" value="Genomic_DNA"/>
</dbReference>
<keyword evidence="5" id="KW-0665">Pyrimidine biosynthesis</keyword>
<dbReference type="InterPro" id="IPR005720">
    <property type="entry name" value="Dihydroorotate_DH_cat"/>
</dbReference>
<keyword evidence="3" id="KW-0285">Flavoprotein</keyword>
<evidence type="ECO:0000256" key="4">
    <source>
        <dbReference type="ARBA" id="ARBA00022643"/>
    </source>
</evidence>
<dbReference type="GO" id="GO:0005737">
    <property type="term" value="C:cytoplasm"/>
    <property type="evidence" value="ECO:0007669"/>
    <property type="project" value="InterPro"/>
</dbReference>
<dbReference type="InterPro" id="IPR012135">
    <property type="entry name" value="Dihydroorotate_DH_1_2"/>
</dbReference>
<dbReference type="PIRSF" id="PIRSF000164">
    <property type="entry name" value="DHO_oxidase"/>
    <property type="match status" value="1"/>
</dbReference>
<keyword evidence="9" id="KW-1185">Reference proteome</keyword>
<protein>
    <submittedName>
        <fullName evidence="8">Dihydroorotate dehydrogenase</fullName>
    </submittedName>
</protein>
<evidence type="ECO:0000256" key="6">
    <source>
        <dbReference type="ARBA" id="ARBA00023002"/>
    </source>
</evidence>
<evidence type="ECO:0000256" key="2">
    <source>
        <dbReference type="ARBA" id="ARBA00004725"/>
    </source>
</evidence>
<dbReference type="Pfam" id="PF01180">
    <property type="entry name" value="DHO_dh"/>
    <property type="match status" value="1"/>
</dbReference>
<dbReference type="Proteomes" id="UP000297713">
    <property type="component" value="Unassembled WGS sequence"/>
</dbReference>
<gene>
    <name evidence="8" type="ORF">A7Q10_00380</name>
</gene>
<dbReference type="SUPFAM" id="SSF51395">
    <property type="entry name" value="FMN-linked oxidoreductases"/>
    <property type="match status" value="1"/>
</dbReference>
<evidence type="ECO:0000259" key="7">
    <source>
        <dbReference type="Pfam" id="PF01180"/>
    </source>
</evidence>
<dbReference type="AlphaFoldDB" id="A0A4Y8PFT3"/>
<organism evidence="8 9">
    <name type="scientific">Methylacidiphilum caldifontis</name>
    <dbReference type="NCBI Taxonomy" id="2795386"/>
    <lineage>
        <taxon>Bacteria</taxon>
        <taxon>Pseudomonadati</taxon>
        <taxon>Verrucomicrobiota</taxon>
        <taxon>Methylacidiphilae</taxon>
        <taxon>Methylacidiphilales</taxon>
        <taxon>Methylacidiphilaceae</taxon>
        <taxon>Methylacidiphilum (ex Ratnadevi et al. 2023)</taxon>
    </lineage>
</organism>
<accession>A0A4Y8PFT3</accession>
<comment type="caution">
    <text evidence="8">The sequence shown here is derived from an EMBL/GenBank/DDBJ whole genome shotgun (WGS) entry which is preliminary data.</text>
</comment>
<comment type="cofactor">
    <cofactor evidence="1">
        <name>FMN</name>
        <dbReference type="ChEBI" id="CHEBI:58210"/>
    </cofactor>
</comment>
<evidence type="ECO:0000313" key="8">
    <source>
        <dbReference type="EMBL" id="TFE70829.1"/>
    </source>
</evidence>
<reference evidence="8 9" key="1">
    <citation type="submission" date="2016-05" db="EMBL/GenBank/DDBJ databases">
        <title>Diversity and Homogeneity among Thermoacidophilic Verrucomicrobia Methanotrophs Linked with Geographical Origin.</title>
        <authorList>
            <person name="Erikstad H.-A."/>
            <person name="Smestad N.B."/>
            <person name="Ceballos R.M."/>
            <person name="Birkeland N.-K."/>
        </authorList>
    </citation>
    <scope>NUCLEOTIDE SEQUENCE [LARGE SCALE GENOMIC DNA]</scope>
    <source>
        <strain evidence="8 9">Phi</strain>
    </source>
</reference>
<evidence type="ECO:0000256" key="1">
    <source>
        <dbReference type="ARBA" id="ARBA00001917"/>
    </source>
</evidence>
<dbReference type="PANTHER" id="PTHR48109:SF3">
    <property type="entry name" value="SLL0744 PROTEIN"/>
    <property type="match status" value="1"/>
</dbReference>
<evidence type="ECO:0000256" key="3">
    <source>
        <dbReference type="ARBA" id="ARBA00022630"/>
    </source>
</evidence>
<keyword evidence="6" id="KW-0560">Oxidoreductase</keyword>
<keyword evidence="4" id="KW-0288">FMN</keyword>
<feature type="domain" description="Dihydroorotate dehydrogenase catalytic" evidence="7">
    <location>
        <begin position="85"/>
        <end position="284"/>
    </location>
</feature>
<name>A0A4Y8PFT3_9BACT</name>
<dbReference type="InterPro" id="IPR050074">
    <property type="entry name" value="DHO_dehydrogenase"/>
</dbReference>